<proteinExistence type="predicted"/>
<evidence type="ECO:0000313" key="1">
    <source>
        <dbReference type="EMBL" id="GLL13586.1"/>
    </source>
</evidence>
<dbReference type="Proteomes" id="UP001143463">
    <property type="component" value="Unassembled WGS sequence"/>
</dbReference>
<evidence type="ECO:0000313" key="2">
    <source>
        <dbReference type="Proteomes" id="UP001143463"/>
    </source>
</evidence>
<reference evidence="1" key="2">
    <citation type="submission" date="2023-01" db="EMBL/GenBank/DDBJ databases">
        <authorList>
            <person name="Sun Q."/>
            <person name="Evtushenko L."/>
        </authorList>
    </citation>
    <scope>NUCLEOTIDE SEQUENCE</scope>
    <source>
        <strain evidence="1">VKM Ac-1069</strain>
    </source>
</reference>
<sequence length="72" mass="8253">MVLVDTIFDRPVPDRGAADLRWTSISFDYQQVPRVEAKPIKFVLAEELDLVHRAEIKPSCRDISDSKKRIAV</sequence>
<name>A0A9W6NYB3_9PSEU</name>
<organism evidence="1 2">
    <name type="scientific">Pseudonocardia halophobica</name>
    <dbReference type="NCBI Taxonomy" id="29401"/>
    <lineage>
        <taxon>Bacteria</taxon>
        <taxon>Bacillati</taxon>
        <taxon>Actinomycetota</taxon>
        <taxon>Actinomycetes</taxon>
        <taxon>Pseudonocardiales</taxon>
        <taxon>Pseudonocardiaceae</taxon>
        <taxon>Pseudonocardia</taxon>
    </lineage>
</organism>
<protein>
    <submittedName>
        <fullName evidence="1">Uncharacterized protein</fullName>
    </submittedName>
</protein>
<gene>
    <name evidence="1" type="ORF">GCM10017577_47300</name>
</gene>
<comment type="caution">
    <text evidence="1">The sequence shown here is derived from an EMBL/GenBank/DDBJ whole genome shotgun (WGS) entry which is preliminary data.</text>
</comment>
<keyword evidence="2" id="KW-1185">Reference proteome</keyword>
<dbReference type="EMBL" id="BSFQ01000023">
    <property type="protein sequence ID" value="GLL13586.1"/>
    <property type="molecule type" value="Genomic_DNA"/>
</dbReference>
<reference evidence="1" key="1">
    <citation type="journal article" date="2014" name="Int. J. Syst. Evol. Microbiol.">
        <title>Complete genome sequence of Corynebacterium casei LMG S-19264T (=DSM 44701T), isolated from a smear-ripened cheese.</title>
        <authorList>
            <consortium name="US DOE Joint Genome Institute (JGI-PGF)"/>
            <person name="Walter F."/>
            <person name="Albersmeier A."/>
            <person name="Kalinowski J."/>
            <person name="Ruckert C."/>
        </authorList>
    </citation>
    <scope>NUCLEOTIDE SEQUENCE</scope>
    <source>
        <strain evidence="1">VKM Ac-1069</strain>
    </source>
</reference>
<accession>A0A9W6NYB3</accession>
<dbReference type="AlphaFoldDB" id="A0A9W6NYB3"/>